<keyword evidence="1" id="KW-0560">Oxidoreductase</keyword>
<evidence type="ECO:0000313" key="3">
    <source>
        <dbReference type="EMBL" id="GAC68454.1"/>
    </source>
</evidence>
<organism evidence="3 4">
    <name type="scientific">Gordonia soli NBRC 108243</name>
    <dbReference type="NCBI Taxonomy" id="1223545"/>
    <lineage>
        <taxon>Bacteria</taxon>
        <taxon>Bacillati</taxon>
        <taxon>Actinomycetota</taxon>
        <taxon>Actinomycetes</taxon>
        <taxon>Mycobacteriales</taxon>
        <taxon>Gordoniaceae</taxon>
        <taxon>Gordonia</taxon>
    </lineage>
</organism>
<proteinExistence type="predicted"/>
<dbReference type="Pfam" id="PF13561">
    <property type="entry name" value="adh_short_C2"/>
    <property type="match status" value="1"/>
</dbReference>
<dbReference type="PANTHER" id="PTHR43975:SF2">
    <property type="entry name" value="EG:BACR7A4.14 PROTEIN-RELATED"/>
    <property type="match status" value="1"/>
</dbReference>
<dbReference type="Proteomes" id="UP000011666">
    <property type="component" value="Unassembled WGS sequence"/>
</dbReference>
<evidence type="ECO:0000256" key="1">
    <source>
        <dbReference type="ARBA" id="ARBA00023002"/>
    </source>
</evidence>
<evidence type="ECO:0000256" key="2">
    <source>
        <dbReference type="SAM" id="MobiDB-lite"/>
    </source>
</evidence>
<dbReference type="PRINTS" id="PR00081">
    <property type="entry name" value="GDHRDH"/>
</dbReference>
<dbReference type="EMBL" id="BANX01000015">
    <property type="protein sequence ID" value="GAC68454.1"/>
    <property type="molecule type" value="Genomic_DNA"/>
</dbReference>
<sequence length="296" mass="30583">MTGAGSEASGPNVTGAGSEASGPNDAGAGSGASGPNTTGLLADKVVVVSGVGPGLGRSIALRSAAAGAKVVLAARTESRLTEIAAEVDAAGGTSHVVPTDITDDGAVQNLVAATVVEFGRADVVVNNAFALPSMKPLARTDFEHIAASIDLTVLGTLRVIKAFTDPLAEVKGAFVNINSMVIRHSEPRYGSYKLTKSALLAMSQTLATELGDKGIRINTVAPGYIWDDQLKWYFGEVAKKYGITPEQVYEQTASKSDLKRLPEPDEIAEAVVFLASPMASAITGHTLDVNCGEYHD</sequence>
<dbReference type="InterPro" id="IPR002347">
    <property type="entry name" value="SDR_fam"/>
</dbReference>
<name>M0QJ39_9ACTN</name>
<reference evidence="3 4" key="1">
    <citation type="submission" date="2013-01" db="EMBL/GenBank/DDBJ databases">
        <title>Whole genome shotgun sequence of Gordonia soli NBRC 108243.</title>
        <authorList>
            <person name="Isaki-Nakamura S."/>
            <person name="Hosoyama A."/>
            <person name="Tsuchikane K."/>
            <person name="Ando Y."/>
            <person name="Baba S."/>
            <person name="Ohji S."/>
            <person name="Hamada M."/>
            <person name="Tamura T."/>
            <person name="Yamazoe A."/>
            <person name="Yamazaki S."/>
            <person name="Fujita N."/>
        </authorList>
    </citation>
    <scope>NUCLEOTIDE SEQUENCE [LARGE SCALE GENOMIC DNA]</scope>
    <source>
        <strain evidence="3 4">NBRC 108243</strain>
    </source>
</reference>
<dbReference type="SUPFAM" id="SSF51735">
    <property type="entry name" value="NAD(P)-binding Rossmann-fold domains"/>
    <property type="match status" value="1"/>
</dbReference>
<dbReference type="FunFam" id="3.40.50.720:FF:000084">
    <property type="entry name" value="Short-chain dehydrogenase reductase"/>
    <property type="match status" value="1"/>
</dbReference>
<keyword evidence="4" id="KW-1185">Reference proteome</keyword>
<comment type="caution">
    <text evidence="3">The sequence shown here is derived from an EMBL/GenBank/DDBJ whole genome shotgun (WGS) entry which is preliminary data.</text>
</comment>
<protein>
    <submittedName>
        <fullName evidence="3">Putative oxidoreductase</fullName>
    </submittedName>
</protein>
<dbReference type="PRINTS" id="PR00080">
    <property type="entry name" value="SDRFAMILY"/>
</dbReference>
<dbReference type="AlphaFoldDB" id="M0QJ39"/>
<dbReference type="Gene3D" id="3.40.50.720">
    <property type="entry name" value="NAD(P)-binding Rossmann-like Domain"/>
    <property type="match status" value="1"/>
</dbReference>
<dbReference type="InterPro" id="IPR036291">
    <property type="entry name" value="NAD(P)-bd_dom_sf"/>
</dbReference>
<dbReference type="STRING" id="1223545.GS4_15_01040"/>
<dbReference type="GO" id="GO:0016491">
    <property type="term" value="F:oxidoreductase activity"/>
    <property type="evidence" value="ECO:0007669"/>
    <property type="project" value="UniProtKB-KW"/>
</dbReference>
<gene>
    <name evidence="3" type="ORF">GS4_15_01040</name>
</gene>
<dbReference type="NCBIfam" id="NF005909">
    <property type="entry name" value="PRK07890.1"/>
    <property type="match status" value="1"/>
</dbReference>
<dbReference type="eggNOG" id="COG1028">
    <property type="taxonomic scope" value="Bacteria"/>
</dbReference>
<dbReference type="PANTHER" id="PTHR43975">
    <property type="entry name" value="ZGC:101858"/>
    <property type="match status" value="1"/>
</dbReference>
<evidence type="ECO:0000313" key="4">
    <source>
        <dbReference type="Proteomes" id="UP000011666"/>
    </source>
</evidence>
<feature type="region of interest" description="Disordered" evidence="2">
    <location>
        <begin position="1"/>
        <end position="35"/>
    </location>
</feature>
<accession>M0QJ39</accession>